<evidence type="ECO:0000313" key="3">
    <source>
        <dbReference type="WBParaSite" id="PSAMB.scaffold9420size5002.g32435.t1"/>
    </source>
</evidence>
<dbReference type="PANTHER" id="PTHR46068">
    <property type="entry name" value="PROTEIN CBG27172"/>
    <property type="match status" value="1"/>
</dbReference>
<dbReference type="PANTHER" id="PTHR46068:SF1">
    <property type="entry name" value="TRANSPOSASE IS30-LIKE HTH DOMAIN-CONTAINING PROTEIN"/>
    <property type="match status" value="1"/>
</dbReference>
<feature type="region of interest" description="Disordered" evidence="1">
    <location>
        <begin position="34"/>
        <end position="58"/>
    </location>
</feature>
<sequence>MQISRGSVRIIVKDQLGLQPRKLFKAHDLTEAMSETARKSEENATAHNHQNDLQLLSKGTSPDVVTRSHFPKSIMVWAGITATGKTPLVFVHRNVKINAAIYQQLVLKDILDPWAKKHFGDRPWTLQQDWGASSFGKDINFLLQKPLPRLVGSRCLAPKLARYESVRLFRLVNPAEQSLRYKAC</sequence>
<evidence type="ECO:0000313" key="2">
    <source>
        <dbReference type="Proteomes" id="UP000887566"/>
    </source>
</evidence>
<dbReference type="GO" id="GO:0003676">
    <property type="term" value="F:nucleic acid binding"/>
    <property type="evidence" value="ECO:0007669"/>
    <property type="project" value="InterPro"/>
</dbReference>
<organism evidence="2 3">
    <name type="scientific">Plectus sambesii</name>
    <dbReference type="NCBI Taxonomy" id="2011161"/>
    <lineage>
        <taxon>Eukaryota</taxon>
        <taxon>Metazoa</taxon>
        <taxon>Ecdysozoa</taxon>
        <taxon>Nematoda</taxon>
        <taxon>Chromadorea</taxon>
        <taxon>Plectida</taxon>
        <taxon>Plectina</taxon>
        <taxon>Plectoidea</taxon>
        <taxon>Plectidae</taxon>
        <taxon>Plectus</taxon>
    </lineage>
</organism>
<dbReference type="AlphaFoldDB" id="A0A914XPU0"/>
<evidence type="ECO:0000256" key="1">
    <source>
        <dbReference type="SAM" id="MobiDB-lite"/>
    </source>
</evidence>
<protein>
    <submittedName>
        <fullName evidence="3">Uncharacterized protein</fullName>
    </submittedName>
</protein>
<dbReference type="Proteomes" id="UP000887566">
    <property type="component" value="Unplaced"/>
</dbReference>
<keyword evidence="2" id="KW-1185">Reference proteome</keyword>
<accession>A0A914XPU0</accession>
<feature type="compositionally biased region" description="Polar residues" evidence="1">
    <location>
        <begin position="45"/>
        <end position="58"/>
    </location>
</feature>
<dbReference type="WBParaSite" id="PSAMB.scaffold9420size5002.g32435.t1">
    <property type="protein sequence ID" value="PSAMB.scaffold9420size5002.g32435.t1"/>
    <property type="gene ID" value="PSAMB.scaffold9420size5002.g32435"/>
</dbReference>
<reference evidence="3" key="1">
    <citation type="submission" date="2022-11" db="UniProtKB">
        <authorList>
            <consortium name="WormBaseParasite"/>
        </authorList>
    </citation>
    <scope>IDENTIFICATION</scope>
</reference>
<proteinExistence type="predicted"/>
<dbReference type="InterPro" id="IPR036397">
    <property type="entry name" value="RNaseH_sf"/>
</dbReference>
<dbReference type="Gene3D" id="3.30.420.10">
    <property type="entry name" value="Ribonuclease H-like superfamily/Ribonuclease H"/>
    <property type="match status" value="1"/>
</dbReference>
<feature type="compositionally biased region" description="Basic and acidic residues" evidence="1">
    <location>
        <begin position="34"/>
        <end position="44"/>
    </location>
</feature>
<name>A0A914XPU0_9BILA</name>